<feature type="compositionally biased region" description="Low complexity" evidence="7">
    <location>
        <begin position="46"/>
        <end position="57"/>
    </location>
</feature>
<feature type="region of interest" description="Disordered" evidence="7">
    <location>
        <begin position="1"/>
        <end position="95"/>
    </location>
</feature>
<feature type="domain" description="Death" evidence="9">
    <location>
        <begin position="315"/>
        <end position="397"/>
    </location>
</feature>
<dbReference type="InterPro" id="IPR000488">
    <property type="entry name" value="Death_dom"/>
</dbReference>
<evidence type="ECO:0000256" key="8">
    <source>
        <dbReference type="SAM" id="Phobius"/>
    </source>
</evidence>
<dbReference type="PROSITE" id="PS50017">
    <property type="entry name" value="DEATH_DOMAIN"/>
    <property type="match status" value="1"/>
</dbReference>
<evidence type="ECO:0000256" key="7">
    <source>
        <dbReference type="SAM" id="MobiDB-lite"/>
    </source>
</evidence>
<dbReference type="Pfam" id="PF04923">
    <property type="entry name" value="Ninjurin"/>
    <property type="match status" value="1"/>
</dbReference>
<feature type="transmembrane region" description="Helical" evidence="8">
    <location>
        <begin position="173"/>
        <end position="196"/>
    </location>
</feature>
<dbReference type="CDD" id="cd01670">
    <property type="entry name" value="Death"/>
    <property type="match status" value="1"/>
</dbReference>
<evidence type="ECO:0000256" key="2">
    <source>
        <dbReference type="ARBA" id="ARBA00008141"/>
    </source>
</evidence>
<dbReference type="InterPro" id="IPR007007">
    <property type="entry name" value="Ninjurin"/>
</dbReference>
<evidence type="ECO:0000313" key="10">
    <source>
        <dbReference type="EMBL" id="WAR14689.1"/>
    </source>
</evidence>
<dbReference type="Pfam" id="PF00531">
    <property type="entry name" value="Death"/>
    <property type="match status" value="1"/>
</dbReference>
<accession>A0ABY7F1Q8</accession>
<comment type="subcellular location">
    <subcellularLocation>
        <location evidence="1">Membrane</location>
        <topology evidence="1">Multi-pass membrane protein</topology>
    </subcellularLocation>
</comment>
<dbReference type="PANTHER" id="PTHR12316:SF17">
    <property type="entry name" value="NINJURIN C, ISOFORM D"/>
    <property type="match status" value="1"/>
</dbReference>
<dbReference type="SUPFAM" id="SSF47986">
    <property type="entry name" value="DEATH domain"/>
    <property type="match status" value="1"/>
</dbReference>
<comment type="similarity">
    <text evidence="2">Belongs to the ninjurin family.</text>
</comment>
<dbReference type="EMBL" id="CP111020">
    <property type="protein sequence ID" value="WAR14689.1"/>
    <property type="molecule type" value="Genomic_DNA"/>
</dbReference>
<feature type="region of interest" description="Disordered" evidence="7">
    <location>
        <begin position="269"/>
        <end position="319"/>
    </location>
</feature>
<dbReference type="InterPro" id="IPR011029">
    <property type="entry name" value="DEATH-like_dom_sf"/>
</dbReference>
<evidence type="ECO:0000256" key="1">
    <source>
        <dbReference type="ARBA" id="ARBA00004141"/>
    </source>
</evidence>
<protein>
    <submittedName>
        <fullName evidence="10">NINJ1-like protein</fullName>
    </submittedName>
</protein>
<reference evidence="10" key="1">
    <citation type="submission" date="2022-11" db="EMBL/GenBank/DDBJ databases">
        <title>Centuries of genome instability and evolution in soft-shell clam transmissible cancer (bioRxiv).</title>
        <authorList>
            <person name="Hart S.F.M."/>
            <person name="Yonemitsu M.A."/>
            <person name="Giersch R.M."/>
            <person name="Beal B.F."/>
            <person name="Arriagada G."/>
            <person name="Davis B.W."/>
            <person name="Ostrander E.A."/>
            <person name="Goff S.P."/>
            <person name="Metzger M.J."/>
        </authorList>
    </citation>
    <scope>NUCLEOTIDE SEQUENCE</scope>
    <source>
        <strain evidence="10">MELC-2E11</strain>
        <tissue evidence="10">Siphon/mantle</tissue>
    </source>
</reference>
<keyword evidence="11" id="KW-1185">Reference proteome</keyword>
<keyword evidence="5 8" id="KW-1133">Transmembrane helix</keyword>
<evidence type="ECO:0000259" key="9">
    <source>
        <dbReference type="PROSITE" id="PS50017"/>
    </source>
</evidence>
<keyword evidence="3 8" id="KW-0812">Transmembrane</keyword>
<dbReference type="Proteomes" id="UP001164746">
    <property type="component" value="Chromosome 9"/>
</dbReference>
<feature type="compositionally biased region" description="Basic and acidic residues" evidence="7">
    <location>
        <begin position="294"/>
        <end position="315"/>
    </location>
</feature>
<keyword evidence="6 8" id="KW-0472">Membrane</keyword>
<dbReference type="Gene3D" id="1.10.533.10">
    <property type="entry name" value="Death Domain, Fas"/>
    <property type="match status" value="1"/>
</dbReference>
<keyword evidence="4" id="KW-0130">Cell adhesion</keyword>
<feature type="compositionally biased region" description="Basic and acidic residues" evidence="7">
    <location>
        <begin position="85"/>
        <end position="94"/>
    </location>
</feature>
<feature type="compositionally biased region" description="Basic residues" evidence="7">
    <location>
        <begin position="275"/>
        <end position="284"/>
    </location>
</feature>
<gene>
    <name evidence="10" type="ORF">MAR_004794</name>
</gene>
<feature type="compositionally biased region" description="Polar residues" evidence="7">
    <location>
        <begin position="1"/>
        <end position="45"/>
    </location>
</feature>
<organism evidence="10 11">
    <name type="scientific">Mya arenaria</name>
    <name type="common">Soft-shell clam</name>
    <dbReference type="NCBI Taxonomy" id="6604"/>
    <lineage>
        <taxon>Eukaryota</taxon>
        <taxon>Metazoa</taxon>
        <taxon>Spiralia</taxon>
        <taxon>Lophotrochozoa</taxon>
        <taxon>Mollusca</taxon>
        <taxon>Bivalvia</taxon>
        <taxon>Autobranchia</taxon>
        <taxon>Heteroconchia</taxon>
        <taxon>Euheterodonta</taxon>
        <taxon>Imparidentia</taxon>
        <taxon>Neoheterodontei</taxon>
        <taxon>Myida</taxon>
        <taxon>Myoidea</taxon>
        <taxon>Myidae</taxon>
        <taxon>Mya</taxon>
    </lineage>
</organism>
<feature type="non-terminal residue" evidence="10">
    <location>
        <position position="397"/>
    </location>
</feature>
<feature type="transmembrane region" description="Helical" evidence="8">
    <location>
        <begin position="128"/>
        <end position="152"/>
    </location>
</feature>
<evidence type="ECO:0000256" key="4">
    <source>
        <dbReference type="ARBA" id="ARBA00022889"/>
    </source>
</evidence>
<name>A0ABY7F1Q8_MYAAR</name>
<sequence>DRENPCQNLLSAGNMGQQMQNWPTAAKTDQNGQQVSNFRSLTYNRSQSLGSLSGNGSEHFQNMTSNVKEPQQNRDKRTNSQPNEVPKEKKEKKSITTKTFAHGMMDVSLLTSNATQLRAVLSNPEHDFYRFLLILIGLSITLQIISGVLLVVSDFYKTQVKEKDRQNQRKRKTLSFISLAMVMIVTALNILISTFYTPDMEKAMKQAKLAEKESRRAFKLGKDIPEGVNYTTGTDGKGIKIIHQTHNYPGTVVHIESAKNIQVGSHNNIVINQRRSGRSSRHRAGSSSSDEDEYRGRGGAEGGVKGEEESEREMTPADVSTVSEFVGKDWRRFLRNLGLEDEAIEALRHDHHVDGLRQILYEGVMTWKKRRGRVTLGELGRVLQKTGQYSALSRLRE</sequence>
<dbReference type="PANTHER" id="PTHR12316">
    <property type="entry name" value="NINJURIN-RELATED"/>
    <property type="match status" value="1"/>
</dbReference>
<evidence type="ECO:0000313" key="11">
    <source>
        <dbReference type="Proteomes" id="UP001164746"/>
    </source>
</evidence>
<feature type="compositionally biased region" description="Polar residues" evidence="7">
    <location>
        <begin position="58"/>
        <end position="70"/>
    </location>
</feature>
<evidence type="ECO:0000256" key="5">
    <source>
        <dbReference type="ARBA" id="ARBA00022989"/>
    </source>
</evidence>
<evidence type="ECO:0000256" key="3">
    <source>
        <dbReference type="ARBA" id="ARBA00022692"/>
    </source>
</evidence>
<evidence type="ECO:0000256" key="6">
    <source>
        <dbReference type="ARBA" id="ARBA00023136"/>
    </source>
</evidence>
<proteinExistence type="inferred from homology"/>